<feature type="region of interest" description="Disordered" evidence="9">
    <location>
        <begin position="63"/>
        <end position="82"/>
    </location>
</feature>
<dbReference type="InterPro" id="IPR024354">
    <property type="entry name" value="Hepatitis_A_VP1-2A"/>
</dbReference>
<organism evidence="10">
    <name type="scientific">Picornavirus fur seal/ATROP61/BR/2012</name>
    <dbReference type="NCBI Taxonomy" id="1661747"/>
    <lineage>
        <taxon>Viruses</taxon>
        <taxon>Riboviria</taxon>
        <taxon>Orthornavirae</taxon>
        <taxon>Pisuviricota</taxon>
        <taxon>Pisoniviricetes</taxon>
        <taxon>Picornavirales</taxon>
        <taxon>Picornaviridae</taxon>
    </lineage>
</organism>
<feature type="non-terminal residue" evidence="10">
    <location>
        <position position="1"/>
    </location>
</feature>
<evidence type="ECO:0000313" key="10">
    <source>
        <dbReference type="EMBL" id="AKJ87325.1"/>
    </source>
</evidence>
<evidence type="ECO:0000256" key="7">
    <source>
        <dbReference type="ARBA" id="ARBA00022844"/>
    </source>
</evidence>
<feature type="non-terminal residue" evidence="10">
    <location>
        <position position="146"/>
    </location>
</feature>
<evidence type="ECO:0000256" key="2">
    <source>
        <dbReference type="ARBA" id="ARBA00004340"/>
    </source>
</evidence>
<protein>
    <recommendedName>
        <fullName evidence="4">Genome polyprotein</fullName>
    </recommendedName>
</protein>
<evidence type="ECO:0000256" key="6">
    <source>
        <dbReference type="ARBA" id="ARBA00022804"/>
    </source>
</evidence>
<dbReference type="GO" id="GO:0044423">
    <property type="term" value="C:virion component"/>
    <property type="evidence" value="ECO:0007669"/>
    <property type="project" value="UniProtKB-KW"/>
</dbReference>
<comment type="similarity">
    <text evidence="3">Belongs to the picornaviridae polyprotein family.</text>
</comment>
<reference evidence="10" key="1">
    <citation type="journal article" date="2016" name="PLoS ONE">
        <title>Metagenomic Survey of Viral Diversity Obtained from Feces of Subantarctic and South American Fur Seals.</title>
        <authorList>
            <person name="Kluge M."/>
            <person name="Campos F.S."/>
            <person name="Tavares M."/>
            <person name="de Amorim D.B."/>
            <person name="Valdez F.P."/>
            <person name="Giongo A."/>
            <person name="Roehe P.M."/>
            <person name="Franco A.C."/>
        </authorList>
    </citation>
    <scope>NUCLEOTIDE SEQUENCE</scope>
    <source>
        <strain evidence="10">Fur seal/ATROP61/BR/2012</strain>
    </source>
</reference>
<keyword evidence="5" id="KW-0945">Host-virus interaction</keyword>
<dbReference type="GO" id="GO:0019062">
    <property type="term" value="P:virion attachment to host cell"/>
    <property type="evidence" value="ECO:0007669"/>
    <property type="project" value="UniProtKB-KW"/>
</dbReference>
<dbReference type="GO" id="GO:0043657">
    <property type="term" value="C:host cell"/>
    <property type="evidence" value="ECO:0007669"/>
    <property type="project" value="UniProtKB-SubCell"/>
</dbReference>
<sequence>TSTGNSSMDPDSDTDLGTVQLFVYNALKCPTNVAQSITINLYHHIEDSEFYVPIYGQISQMTDDNTESEGAKAKGEIKGSPIGAIEEPQAARTPAGTFVEVSPGTKLHQADHLNLYTFMGRGHHGKQMYFSKDNTVWSVPINLNYS</sequence>
<evidence type="ECO:0000256" key="5">
    <source>
        <dbReference type="ARBA" id="ARBA00022581"/>
    </source>
</evidence>
<dbReference type="GO" id="GO:0046718">
    <property type="term" value="P:symbiont entry into host cell"/>
    <property type="evidence" value="ECO:0007669"/>
    <property type="project" value="UniProtKB-KW"/>
</dbReference>
<dbReference type="Gene3D" id="2.60.120.20">
    <property type="match status" value="2"/>
</dbReference>
<evidence type="ECO:0000256" key="9">
    <source>
        <dbReference type="SAM" id="MobiDB-lite"/>
    </source>
</evidence>
<keyword evidence="8" id="KW-1160">Virus entry into host cell</keyword>
<keyword evidence="7" id="KW-0946">Virion</keyword>
<keyword evidence="6" id="KW-1161">Viral attachment to host cell</keyword>
<proteinExistence type="inferred from homology"/>
<comment type="subcellular location">
    <subcellularLocation>
        <location evidence="2">Host cell</location>
    </subcellularLocation>
    <subcellularLocation>
        <location evidence="1">Virion</location>
    </subcellularLocation>
</comment>
<dbReference type="InterPro" id="IPR029053">
    <property type="entry name" value="Viral_coat"/>
</dbReference>
<name>A0A0G3FJA9_9PICO</name>
<evidence type="ECO:0000256" key="8">
    <source>
        <dbReference type="ARBA" id="ARBA00023296"/>
    </source>
</evidence>
<dbReference type="SUPFAM" id="SSF88633">
    <property type="entry name" value="Positive stranded ssRNA viruses"/>
    <property type="match status" value="1"/>
</dbReference>
<evidence type="ECO:0000256" key="3">
    <source>
        <dbReference type="ARBA" id="ARBA00006029"/>
    </source>
</evidence>
<accession>A0A0G3FJA9</accession>
<evidence type="ECO:0000256" key="4">
    <source>
        <dbReference type="ARBA" id="ARBA00020107"/>
    </source>
</evidence>
<dbReference type="EMBL" id="KR337994">
    <property type="protein sequence ID" value="AKJ87325.1"/>
    <property type="molecule type" value="Genomic_RNA"/>
</dbReference>
<dbReference type="Pfam" id="PF12944">
    <property type="entry name" value="HAV_VP"/>
    <property type="match status" value="1"/>
</dbReference>
<evidence type="ECO:0000256" key="1">
    <source>
        <dbReference type="ARBA" id="ARBA00004328"/>
    </source>
</evidence>